<gene>
    <name evidence="4" type="ORF">ILEXP_LOCUS3188</name>
</gene>
<dbReference type="PANTHER" id="PTHR31044:SF147">
    <property type="entry name" value="CARBOHYDRATE-BINDING X8 DOMAIN PROTEIN"/>
    <property type="match status" value="1"/>
</dbReference>
<dbReference type="InterPro" id="IPR044788">
    <property type="entry name" value="X8_dom_prot"/>
</dbReference>
<dbReference type="InterPro" id="IPR012946">
    <property type="entry name" value="X8"/>
</dbReference>
<dbReference type="Proteomes" id="UP001642360">
    <property type="component" value="Unassembled WGS sequence"/>
</dbReference>
<evidence type="ECO:0000256" key="1">
    <source>
        <dbReference type="ARBA" id="ARBA00022729"/>
    </source>
</evidence>
<name>A0ABC8R0S7_9AQUA</name>
<dbReference type="Pfam" id="PF07983">
    <property type="entry name" value="X8"/>
    <property type="match status" value="1"/>
</dbReference>
<evidence type="ECO:0000259" key="3">
    <source>
        <dbReference type="SMART" id="SM00768"/>
    </source>
</evidence>
<dbReference type="AlphaFoldDB" id="A0ABC8R0S7"/>
<dbReference type="SMART" id="SM00768">
    <property type="entry name" value="X8"/>
    <property type="match status" value="1"/>
</dbReference>
<evidence type="ECO:0000313" key="5">
    <source>
        <dbReference type="Proteomes" id="UP001642360"/>
    </source>
</evidence>
<feature type="domain" description="X8" evidence="3">
    <location>
        <begin position="36"/>
        <end position="114"/>
    </location>
</feature>
<evidence type="ECO:0000256" key="2">
    <source>
        <dbReference type="SAM" id="SignalP"/>
    </source>
</evidence>
<feature type="signal peptide" evidence="2">
    <location>
        <begin position="1"/>
        <end position="22"/>
    </location>
</feature>
<feature type="chain" id="PRO_5044894563" description="X8 domain-containing protein" evidence="2">
    <location>
        <begin position="23"/>
        <end position="115"/>
    </location>
</feature>
<sequence>MARVSLSLCLLTFLCMFACSTSEEDYIWGGQKQGKTWCVAQVSAPNDKLQRFLDECCSQLDCGPIKPGGPCYEPNTYRNHGSYALDLWFRVRGECRSDIGTPAVTDPSWGPCKYP</sequence>
<accession>A0ABC8R0S7</accession>
<comment type="caution">
    <text evidence="4">The sequence shown here is derived from an EMBL/GenBank/DDBJ whole genome shotgun (WGS) entry which is preliminary data.</text>
</comment>
<dbReference type="PANTHER" id="PTHR31044">
    <property type="entry name" value="BETA-1,3 GLUCANASE"/>
    <property type="match status" value="1"/>
</dbReference>
<keyword evidence="5" id="KW-1185">Reference proteome</keyword>
<dbReference type="GO" id="GO:0009506">
    <property type="term" value="C:plasmodesma"/>
    <property type="evidence" value="ECO:0007669"/>
    <property type="project" value="UniProtKB-ARBA"/>
</dbReference>
<proteinExistence type="predicted"/>
<organism evidence="4 5">
    <name type="scientific">Ilex paraguariensis</name>
    <name type="common">yerba mate</name>
    <dbReference type="NCBI Taxonomy" id="185542"/>
    <lineage>
        <taxon>Eukaryota</taxon>
        <taxon>Viridiplantae</taxon>
        <taxon>Streptophyta</taxon>
        <taxon>Embryophyta</taxon>
        <taxon>Tracheophyta</taxon>
        <taxon>Spermatophyta</taxon>
        <taxon>Magnoliopsida</taxon>
        <taxon>eudicotyledons</taxon>
        <taxon>Gunneridae</taxon>
        <taxon>Pentapetalae</taxon>
        <taxon>asterids</taxon>
        <taxon>campanulids</taxon>
        <taxon>Aquifoliales</taxon>
        <taxon>Aquifoliaceae</taxon>
        <taxon>Ilex</taxon>
    </lineage>
</organism>
<keyword evidence="1 2" id="KW-0732">Signal</keyword>
<dbReference type="EMBL" id="CAUOFW020000742">
    <property type="protein sequence ID" value="CAK9136213.1"/>
    <property type="molecule type" value="Genomic_DNA"/>
</dbReference>
<protein>
    <recommendedName>
        <fullName evidence="3">X8 domain-containing protein</fullName>
    </recommendedName>
</protein>
<evidence type="ECO:0000313" key="4">
    <source>
        <dbReference type="EMBL" id="CAK9136213.1"/>
    </source>
</evidence>
<reference evidence="4 5" key="1">
    <citation type="submission" date="2024-02" db="EMBL/GenBank/DDBJ databases">
        <authorList>
            <person name="Vignale AGUSTIN F."/>
            <person name="Sosa J E."/>
            <person name="Modenutti C."/>
        </authorList>
    </citation>
    <scope>NUCLEOTIDE SEQUENCE [LARGE SCALE GENOMIC DNA]</scope>
</reference>